<accession>A0ABV2DXG6</accession>
<evidence type="ECO:0000256" key="2">
    <source>
        <dbReference type="SAM" id="Coils"/>
    </source>
</evidence>
<evidence type="ECO:0000313" key="5">
    <source>
        <dbReference type="Proteomes" id="UP001548992"/>
    </source>
</evidence>
<dbReference type="GO" id="GO:0008168">
    <property type="term" value="F:methyltransferase activity"/>
    <property type="evidence" value="ECO:0007669"/>
    <property type="project" value="UniProtKB-KW"/>
</dbReference>
<keyword evidence="2" id="KW-0175">Coiled coil</keyword>
<comment type="caution">
    <text evidence="4">The sequence shown here is derived from an EMBL/GenBank/DDBJ whole genome shotgun (WGS) entry which is preliminary data.</text>
</comment>
<dbReference type="Gene3D" id="3.40.50.150">
    <property type="entry name" value="Vaccinia Virus protein VP39"/>
    <property type="match status" value="1"/>
</dbReference>
<feature type="domain" description="Methyltransferase" evidence="3">
    <location>
        <begin position="43"/>
        <end position="133"/>
    </location>
</feature>
<dbReference type="RefSeq" id="WP_354466374.1">
    <property type="nucleotide sequence ID" value="NZ_JBEWWF010000001.1"/>
</dbReference>
<reference evidence="4 5" key="1">
    <citation type="submission" date="2024-07" db="EMBL/GenBank/DDBJ databases">
        <title>Isolation, whole-genome sequencing, and annotation of five antibiotic-resistant bacteria from environmental samples.</title>
        <authorList>
            <person name="Bedore T."/>
            <person name="Hudson A.O."/>
            <person name="Kumar G."/>
        </authorList>
    </citation>
    <scope>NUCLEOTIDE SEQUENCE [LARGE SCALE GENOMIC DNA]</scope>
    <source>
        <strain evidence="4 5">RIT844</strain>
    </source>
</reference>
<name>A0ABV2DXG6_9GAMM</name>
<organism evidence="4 5">
    <name type="scientific">Pantoea leporis</name>
    <dbReference type="NCBI Taxonomy" id="2933780"/>
    <lineage>
        <taxon>Bacteria</taxon>
        <taxon>Pseudomonadati</taxon>
        <taxon>Pseudomonadota</taxon>
        <taxon>Gammaproteobacteria</taxon>
        <taxon>Enterobacterales</taxon>
        <taxon>Erwiniaceae</taxon>
        <taxon>Pantoea</taxon>
    </lineage>
</organism>
<dbReference type="PANTHER" id="PTHR43861">
    <property type="entry name" value="TRANS-ACONITATE 2-METHYLTRANSFERASE-RELATED"/>
    <property type="match status" value="1"/>
</dbReference>
<feature type="coiled-coil region" evidence="2">
    <location>
        <begin position="274"/>
        <end position="301"/>
    </location>
</feature>
<dbReference type="Proteomes" id="UP001548992">
    <property type="component" value="Unassembled WGS sequence"/>
</dbReference>
<evidence type="ECO:0000256" key="1">
    <source>
        <dbReference type="ARBA" id="ARBA00022679"/>
    </source>
</evidence>
<dbReference type="Pfam" id="PF13649">
    <property type="entry name" value="Methyltransf_25"/>
    <property type="match status" value="1"/>
</dbReference>
<dbReference type="EC" id="2.1.1.-" evidence="4"/>
<evidence type="ECO:0000259" key="3">
    <source>
        <dbReference type="Pfam" id="PF13649"/>
    </source>
</evidence>
<dbReference type="EMBL" id="JBEWWF010000001">
    <property type="protein sequence ID" value="MET3075726.1"/>
    <property type="molecule type" value="Genomic_DNA"/>
</dbReference>
<sequence>MSNNFYRKFEDKHRGSTDEIRQRLLVYLPLMTSLNEFYPDSLVADIGCGRGEWLKILRDNEIQGIGVDLDEGMLAVARKDGLNVEQDDCINFLKRQTDDSLMAITGFHIVEHLPFNIVHTLVSEALRVLKPGGLLILETPNPENVSVGSCSFYMDPTHHNPLPPELLKFLPDYYGFKRTRIVRLQESPRIRDEETEITLTEVLKGVSPDYSIVAQKAGQDNLHSQLNKFFAKKIGVTLDELAERYDASLNLKIERIFSGHSAQLELIHEKINSFSEVNRKLADANAELEINNNELNQQLSAVYLSNSWRITSPIRRVVDILKRINVARKKGFKYFASALMKKTLNRLIILMGRNPAYRTKILMIMRKIGIYNTIRKIYLNTISSEKKSLIYDCSIAEKNHNNMTSRAVGIFEELKSHEDQVNKGDR</sequence>
<dbReference type="InterPro" id="IPR029063">
    <property type="entry name" value="SAM-dependent_MTases_sf"/>
</dbReference>
<keyword evidence="5" id="KW-1185">Reference proteome</keyword>
<proteinExistence type="predicted"/>
<dbReference type="CDD" id="cd02440">
    <property type="entry name" value="AdoMet_MTases"/>
    <property type="match status" value="1"/>
</dbReference>
<dbReference type="SUPFAM" id="SSF53335">
    <property type="entry name" value="S-adenosyl-L-methionine-dependent methyltransferases"/>
    <property type="match status" value="1"/>
</dbReference>
<evidence type="ECO:0000313" key="4">
    <source>
        <dbReference type="EMBL" id="MET3075726.1"/>
    </source>
</evidence>
<protein>
    <submittedName>
        <fullName evidence="4">Class I SAM-dependent methyltransferase</fullName>
        <ecNumber evidence="4">2.1.1.-</ecNumber>
    </submittedName>
</protein>
<dbReference type="InterPro" id="IPR041698">
    <property type="entry name" value="Methyltransf_25"/>
</dbReference>
<gene>
    <name evidence="4" type="ORF">ABXV16_08205</name>
</gene>
<dbReference type="GO" id="GO:0032259">
    <property type="term" value="P:methylation"/>
    <property type="evidence" value="ECO:0007669"/>
    <property type="project" value="UniProtKB-KW"/>
</dbReference>
<keyword evidence="1 4" id="KW-0808">Transferase</keyword>
<keyword evidence="4" id="KW-0489">Methyltransferase</keyword>